<organism evidence="1 2">
    <name type="scientific">Eptatretus burgeri</name>
    <name type="common">Inshore hagfish</name>
    <dbReference type="NCBI Taxonomy" id="7764"/>
    <lineage>
        <taxon>Eukaryota</taxon>
        <taxon>Metazoa</taxon>
        <taxon>Chordata</taxon>
        <taxon>Craniata</taxon>
        <taxon>Vertebrata</taxon>
        <taxon>Cyclostomata</taxon>
        <taxon>Myxini</taxon>
        <taxon>Myxiniformes</taxon>
        <taxon>Myxinidae</taxon>
        <taxon>Eptatretinae</taxon>
        <taxon>Eptatretus</taxon>
    </lineage>
</organism>
<keyword evidence="2" id="KW-1185">Reference proteome</keyword>
<dbReference type="AlphaFoldDB" id="A0A8C4NI41"/>
<dbReference type="GO" id="GO:0030336">
    <property type="term" value="P:negative regulation of cell migration"/>
    <property type="evidence" value="ECO:0007669"/>
    <property type="project" value="TreeGrafter"/>
</dbReference>
<protein>
    <submittedName>
        <fullName evidence="1">SIN3-HDAC complex associated factor</fullName>
    </submittedName>
</protein>
<dbReference type="InterPro" id="IPR026065">
    <property type="entry name" value="FAM60A"/>
</dbReference>
<evidence type="ECO:0000313" key="1">
    <source>
        <dbReference type="Ensembl" id="ENSEBUP00000007064.1"/>
    </source>
</evidence>
<proteinExistence type="predicted"/>
<dbReference type="PANTHER" id="PTHR13422:SF12">
    <property type="entry name" value="SIN3-HDAC COMPLEX-ASSOCIATED FACTOR"/>
    <property type="match status" value="1"/>
</dbReference>
<dbReference type="Pfam" id="PF15396">
    <property type="entry name" value="FAM60A"/>
    <property type="match status" value="1"/>
</dbReference>
<accession>A0A8C4NI41</accession>
<evidence type="ECO:0000313" key="2">
    <source>
        <dbReference type="Proteomes" id="UP000694388"/>
    </source>
</evidence>
<dbReference type="Proteomes" id="UP000694388">
    <property type="component" value="Unplaced"/>
</dbReference>
<dbReference type="GeneTree" id="ENSGT00390000006485"/>
<reference evidence="1" key="2">
    <citation type="submission" date="2025-09" db="UniProtKB">
        <authorList>
            <consortium name="Ensembl"/>
        </authorList>
    </citation>
    <scope>IDENTIFICATION</scope>
</reference>
<name>A0A8C4NI41_EPTBU</name>
<dbReference type="PANTHER" id="PTHR13422">
    <property type="entry name" value="SIN3-HDAC COMPLEX-ASSOCIATED FACTOR"/>
    <property type="match status" value="1"/>
</dbReference>
<dbReference type="GO" id="GO:0070822">
    <property type="term" value="C:Sin3-type complex"/>
    <property type="evidence" value="ECO:0007669"/>
    <property type="project" value="TreeGrafter"/>
</dbReference>
<dbReference type="Ensembl" id="ENSEBUT00000007535.1">
    <property type="protein sequence ID" value="ENSEBUP00000007064.1"/>
    <property type="gene ID" value="ENSEBUG00000004641.1"/>
</dbReference>
<sequence length="182" mass="20934">MFGFHRPKVYRSTQGCCICKAKSSSSRFTDSRRYEAEFESCFGLVESRSGEICNACVLLVKRWKKLPAGSDRTWNHVVDAHGPGIKTTLKPKKLKSNFSPRNIGICRVKETLKKQSKLVCLLFDHHVDVCAVLNWTSHLPESFPLSSPSVRLQSYSRKVKFRYCLDVRKMRTHVLLGHLFWV</sequence>
<reference evidence="1" key="1">
    <citation type="submission" date="2025-08" db="UniProtKB">
        <authorList>
            <consortium name="Ensembl"/>
        </authorList>
    </citation>
    <scope>IDENTIFICATION</scope>
</reference>